<dbReference type="NCBIfam" id="NF006130">
    <property type="entry name" value="PRK08274.1"/>
    <property type="match status" value="1"/>
</dbReference>
<keyword evidence="3" id="KW-0274">FAD</keyword>
<proteinExistence type="predicted"/>
<dbReference type="InterPro" id="IPR003953">
    <property type="entry name" value="FAD-dep_OxRdtase_2_FAD-bd"/>
</dbReference>
<name>A0A9P5Q357_9AGAR</name>
<comment type="caution">
    <text evidence="6">The sequence shown here is derived from an EMBL/GenBank/DDBJ whole genome shotgun (WGS) entry which is preliminary data.</text>
</comment>
<sequence>MYYDCVVVGSGHAGSCAALSAKEHGCQKVLLVDKCPPDWVGGNGYFTAGAHRTVHTGVDDLLSIMSNVTPEQAKRIDMDPYTREAFIEDVLRLDPERRSNPALVAALVDNSRDALDWLAKKVQVPFILPFHRQAYEVNGRYKFWGGLYTSVEDGGKGLIAAHQKALRNAGVEIWFDCPLLNLVLRDNRIAGLIVRKDNCEVQIETPAVILAAGGFEANPEMRATHLGSGWEKAKVRGTPYNTGDCFSIAQAAGAKLVGDFAGCHSTAWDYNASTLSGERDLTNQYTKSGYPLGLMLNSKGLRFVDEGEDYRNYTYAKFGRQILLQPGGFAFQIWDSKMLSSLRKEEYGDGVVEKVFAETIESLAHKLSTLGLEDEVQFVGTVRTYNEAVTQHRLDNPGVEWDPAVLDGLSTQSSRLSLSPAKSNWALTVNVPPYMAVKVTCGITFTFGGLAIDPESAGVLSESTGKPIPGLFCTGKRNGRGLFYTNYPGGSGLTGGAVFGRKAGLSASKYTAS</sequence>
<evidence type="ECO:0000313" key="7">
    <source>
        <dbReference type="Proteomes" id="UP000772434"/>
    </source>
</evidence>
<dbReference type="AlphaFoldDB" id="A0A9P5Q357"/>
<evidence type="ECO:0000256" key="4">
    <source>
        <dbReference type="ARBA" id="ARBA00023002"/>
    </source>
</evidence>
<comment type="cofactor">
    <cofactor evidence="1">
        <name>FAD</name>
        <dbReference type="ChEBI" id="CHEBI:57692"/>
    </cofactor>
</comment>
<dbReference type="Gene3D" id="3.50.50.60">
    <property type="entry name" value="FAD/NAD(P)-binding domain"/>
    <property type="match status" value="1"/>
</dbReference>
<evidence type="ECO:0000256" key="3">
    <source>
        <dbReference type="ARBA" id="ARBA00022827"/>
    </source>
</evidence>
<dbReference type="OrthoDB" id="7777654at2759"/>
<protein>
    <submittedName>
        <fullName evidence="6">FAD/NAD-P-binding domain-containing protein</fullName>
    </submittedName>
</protein>
<dbReference type="Proteomes" id="UP000772434">
    <property type="component" value="Unassembled WGS sequence"/>
</dbReference>
<dbReference type="SUPFAM" id="SSF56425">
    <property type="entry name" value="Succinate dehydrogenase/fumarate reductase flavoprotein, catalytic domain"/>
    <property type="match status" value="1"/>
</dbReference>
<keyword evidence="2" id="KW-0285">Flavoprotein</keyword>
<evidence type="ECO:0000313" key="6">
    <source>
        <dbReference type="EMBL" id="KAF9077534.1"/>
    </source>
</evidence>
<evidence type="ECO:0000256" key="1">
    <source>
        <dbReference type="ARBA" id="ARBA00001974"/>
    </source>
</evidence>
<dbReference type="InterPro" id="IPR036188">
    <property type="entry name" value="FAD/NAD-bd_sf"/>
</dbReference>
<dbReference type="EMBL" id="JADNRY010000003">
    <property type="protein sequence ID" value="KAF9077534.1"/>
    <property type="molecule type" value="Genomic_DNA"/>
</dbReference>
<evidence type="ECO:0000256" key="2">
    <source>
        <dbReference type="ARBA" id="ARBA00022630"/>
    </source>
</evidence>
<gene>
    <name evidence="6" type="ORF">BDP27DRAFT_1379347</name>
</gene>
<reference evidence="6" key="1">
    <citation type="submission" date="2020-11" db="EMBL/GenBank/DDBJ databases">
        <authorList>
            <consortium name="DOE Joint Genome Institute"/>
            <person name="Ahrendt S."/>
            <person name="Riley R."/>
            <person name="Andreopoulos W."/>
            <person name="Labutti K."/>
            <person name="Pangilinan J."/>
            <person name="Ruiz-Duenas F.J."/>
            <person name="Barrasa J.M."/>
            <person name="Sanchez-Garcia M."/>
            <person name="Camarero S."/>
            <person name="Miyauchi S."/>
            <person name="Serrano A."/>
            <person name="Linde D."/>
            <person name="Babiker R."/>
            <person name="Drula E."/>
            <person name="Ayuso-Fernandez I."/>
            <person name="Pacheco R."/>
            <person name="Padilla G."/>
            <person name="Ferreira P."/>
            <person name="Barriuso J."/>
            <person name="Kellner H."/>
            <person name="Castanera R."/>
            <person name="Alfaro M."/>
            <person name="Ramirez L."/>
            <person name="Pisabarro A.G."/>
            <person name="Kuo A."/>
            <person name="Tritt A."/>
            <person name="Lipzen A."/>
            <person name="He G."/>
            <person name="Yan M."/>
            <person name="Ng V."/>
            <person name="Cullen D."/>
            <person name="Martin F."/>
            <person name="Rosso M.-N."/>
            <person name="Henrissat B."/>
            <person name="Hibbett D."/>
            <person name="Martinez A.T."/>
            <person name="Grigoriev I.V."/>
        </authorList>
    </citation>
    <scope>NUCLEOTIDE SEQUENCE</scope>
    <source>
        <strain evidence="6">AH 40177</strain>
    </source>
</reference>
<feature type="domain" description="FAD-dependent oxidoreductase 2 FAD-binding" evidence="5">
    <location>
        <begin position="4"/>
        <end position="491"/>
    </location>
</feature>
<dbReference type="PANTHER" id="PTHR43400:SF7">
    <property type="entry name" value="FAD-DEPENDENT OXIDOREDUCTASE 2 FAD BINDING DOMAIN-CONTAINING PROTEIN"/>
    <property type="match status" value="1"/>
</dbReference>
<dbReference type="Pfam" id="PF00890">
    <property type="entry name" value="FAD_binding_2"/>
    <property type="match status" value="1"/>
</dbReference>
<dbReference type="InterPro" id="IPR027477">
    <property type="entry name" value="Succ_DH/fumarate_Rdtase_cat_sf"/>
</dbReference>
<accession>A0A9P5Q357</accession>
<keyword evidence="7" id="KW-1185">Reference proteome</keyword>
<dbReference type="InterPro" id="IPR050315">
    <property type="entry name" value="FAD-oxidoreductase_2"/>
</dbReference>
<dbReference type="GO" id="GO:0016491">
    <property type="term" value="F:oxidoreductase activity"/>
    <property type="evidence" value="ECO:0007669"/>
    <property type="project" value="UniProtKB-KW"/>
</dbReference>
<dbReference type="Gene3D" id="3.90.700.10">
    <property type="entry name" value="Succinate dehydrogenase/fumarate reductase flavoprotein, catalytic domain"/>
    <property type="match status" value="1"/>
</dbReference>
<dbReference type="PANTHER" id="PTHR43400">
    <property type="entry name" value="FUMARATE REDUCTASE"/>
    <property type="match status" value="1"/>
</dbReference>
<organism evidence="6 7">
    <name type="scientific">Rhodocollybia butyracea</name>
    <dbReference type="NCBI Taxonomy" id="206335"/>
    <lineage>
        <taxon>Eukaryota</taxon>
        <taxon>Fungi</taxon>
        <taxon>Dikarya</taxon>
        <taxon>Basidiomycota</taxon>
        <taxon>Agaricomycotina</taxon>
        <taxon>Agaricomycetes</taxon>
        <taxon>Agaricomycetidae</taxon>
        <taxon>Agaricales</taxon>
        <taxon>Marasmiineae</taxon>
        <taxon>Omphalotaceae</taxon>
        <taxon>Rhodocollybia</taxon>
    </lineage>
</organism>
<keyword evidence="4" id="KW-0560">Oxidoreductase</keyword>
<dbReference type="SUPFAM" id="SSF51905">
    <property type="entry name" value="FAD/NAD(P)-binding domain"/>
    <property type="match status" value="1"/>
</dbReference>
<evidence type="ECO:0000259" key="5">
    <source>
        <dbReference type="Pfam" id="PF00890"/>
    </source>
</evidence>